<evidence type="ECO:0000313" key="2">
    <source>
        <dbReference type="EMBL" id="MFB9313253.1"/>
    </source>
</evidence>
<keyword evidence="1" id="KW-1133">Transmembrane helix</keyword>
<sequence>MRALALVVLGVAVGALAILVHDRPVGLALGLVTSAATAWALPGGWSLRFSFAAGWVAVLGYVLVPRAGGGYLVGSDTPGYLLLGFGLALMLFGIVTVRPLRPPTDPGDPAAP</sequence>
<evidence type="ECO:0000313" key="3">
    <source>
        <dbReference type="Proteomes" id="UP001589750"/>
    </source>
</evidence>
<dbReference type="RefSeq" id="WP_140011426.1">
    <property type="nucleotide sequence ID" value="NZ_JBHMDG010000011.1"/>
</dbReference>
<protein>
    <recommendedName>
        <fullName evidence="4">SPW repeat-containing protein</fullName>
    </recommendedName>
</protein>
<dbReference type="Proteomes" id="UP001589750">
    <property type="component" value="Unassembled WGS sequence"/>
</dbReference>
<evidence type="ECO:0000256" key="1">
    <source>
        <dbReference type="SAM" id="Phobius"/>
    </source>
</evidence>
<evidence type="ECO:0008006" key="4">
    <source>
        <dbReference type="Google" id="ProtNLM"/>
    </source>
</evidence>
<keyword evidence="1" id="KW-0812">Transmembrane</keyword>
<keyword evidence="1" id="KW-0472">Membrane</keyword>
<accession>A0ABV5K943</accession>
<reference evidence="2 3" key="1">
    <citation type="submission" date="2024-09" db="EMBL/GenBank/DDBJ databases">
        <authorList>
            <person name="Sun Q."/>
            <person name="Mori K."/>
        </authorList>
    </citation>
    <scope>NUCLEOTIDE SEQUENCE [LARGE SCALE GENOMIC DNA]</scope>
    <source>
        <strain evidence="2 3">JCM 9626</strain>
    </source>
</reference>
<comment type="caution">
    <text evidence="2">The sequence shown here is derived from an EMBL/GenBank/DDBJ whole genome shotgun (WGS) entry which is preliminary data.</text>
</comment>
<feature type="transmembrane region" description="Helical" evidence="1">
    <location>
        <begin position="79"/>
        <end position="97"/>
    </location>
</feature>
<keyword evidence="3" id="KW-1185">Reference proteome</keyword>
<organism evidence="2 3">
    <name type="scientific">Nocardioides plantarum</name>
    <dbReference type="NCBI Taxonomy" id="29299"/>
    <lineage>
        <taxon>Bacteria</taxon>
        <taxon>Bacillati</taxon>
        <taxon>Actinomycetota</taxon>
        <taxon>Actinomycetes</taxon>
        <taxon>Propionibacteriales</taxon>
        <taxon>Nocardioidaceae</taxon>
        <taxon>Nocardioides</taxon>
    </lineage>
</organism>
<proteinExistence type="predicted"/>
<gene>
    <name evidence="2" type="ORF">ACFFRI_09380</name>
</gene>
<feature type="transmembrane region" description="Helical" evidence="1">
    <location>
        <begin position="52"/>
        <end position="73"/>
    </location>
</feature>
<name>A0ABV5K943_9ACTN</name>
<dbReference type="EMBL" id="JBHMDG010000011">
    <property type="protein sequence ID" value="MFB9313253.1"/>
    <property type="molecule type" value="Genomic_DNA"/>
</dbReference>
<feature type="transmembrane region" description="Helical" evidence="1">
    <location>
        <begin position="27"/>
        <end position="45"/>
    </location>
</feature>